<evidence type="ECO:0000256" key="6">
    <source>
        <dbReference type="ARBA" id="ARBA00022840"/>
    </source>
</evidence>
<dbReference type="PANTHER" id="PTHR44329">
    <property type="entry name" value="SERINE/THREONINE-PROTEIN KINASE TNNI3K-RELATED"/>
    <property type="match status" value="1"/>
</dbReference>
<reference evidence="10" key="1">
    <citation type="journal article" date="2020" name="J. Eukaryot. Microbiol.">
        <title>De novo Sequencing, Assembly and Annotation of the Transcriptome for the Free-Living Testate Amoeba Arcella intermedia.</title>
        <authorList>
            <person name="Ribeiro G.M."/>
            <person name="Porfirio-Sousa A.L."/>
            <person name="Maurer-Alcala X.X."/>
            <person name="Katz L.A."/>
            <person name="Lahr D.J.G."/>
        </authorList>
    </citation>
    <scope>NUCLEOTIDE SEQUENCE</scope>
</reference>
<dbReference type="GO" id="GO:0004674">
    <property type="term" value="F:protein serine/threonine kinase activity"/>
    <property type="evidence" value="ECO:0007669"/>
    <property type="project" value="UniProtKB-KW"/>
</dbReference>
<name>A0A6B2LB98_9EUKA</name>
<dbReference type="Pfam" id="PF00069">
    <property type="entry name" value="Pkinase"/>
    <property type="match status" value="1"/>
</dbReference>
<dbReference type="EC" id="2.7.11.1" evidence="1"/>
<sequence length="287" mass="32972">MDIIDKNVIDDWKKELTVMNQNQSPYVVEVYGYTNDKNVVTIVMEFMARGDLFTLLHKKNEPLSILQRLRMARHCSLGIALLHKHNVIHRDVKSLNILITEDYSCKLTDFGCAKLISDRQLFNTANSGTPLWMAPEVRRGEYGLEADIYSIGLVFYELLERKLPGWDETKACVVLPPQFESFPIVIPCINYQPERRPTAQQVVKALDKLIMDMVEAIKNNIPKTETDKFVPVPHEENSDNLDSDLIALYKYLLNRPADEVDRLVSKCWGALFPKNNQPQSPTVQHRS</sequence>
<dbReference type="InterPro" id="IPR008271">
    <property type="entry name" value="Ser/Thr_kinase_AS"/>
</dbReference>
<evidence type="ECO:0000256" key="5">
    <source>
        <dbReference type="ARBA" id="ARBA00022777"/>
    </source>
</evidence>
<keyword evidence="4" id="KW-0547">Nucleotide-binding</keyword>
<dbReference type="InterPro" id="IPR000719">
    <property type="entry name" value="Prot_kinase_dom"/>
</dbReference>
<keyword evidence="6" id="KW-0067">ATP-binding</keyword>
<dbReference type="PROSITE" id="PS50011">
    <property type="entry name" value="PROTEIN_KINASE_DOM"/>
    <property type="match status" value="1"/>
</dbReference>
<keyword evidence="5" id="KW-0418">Kinase</keyword>
<evidence type="ECO:0000256" key="3">
    <source>
        <dbReference type="ARBA" id="ARBA00022679"/>
    </source>
</evidence>
<dbReference type="InterPro" id="IPR051681">
    <property type="entry name" value="Ser/Thr_Kinases-Pseudokinases"/>
</dbReference>
<keyword evidence="3" id="KW-0808">Transferase</keyword>
<evidence type="ECO:0000256" key="1">
    <source>
        <dbReference type="ARBA" id="ARBA00012513"/>
    </source>
</evidence>
<protein>
    <recommendedName>
        <fullName evidence="1">non-specific serine/threonine protein kinase</fullName>
        <ecNumber evidence="1">2.7.11.1</ecNumber>
    </recommendedName>
</protein>
<feature type="domain" description="Protein kinase" evidence="9">
    <location>
        <begin position="1"/>
        <end position="210"/>
    </location>
</feature>
<dbReference type="AlphaFoldDB" id="A0A6B2LB98"/>
<keyword evidence="2" id="KW-0723">Serine/threonine-protein kinase</keyword>
<dbReference type="EMBL" id="GIBP01005108">
    <property type="protein sequence ID" value="NDV34077.1"/>
    <property type="molecule type" value="Transcribed_RNA"/>
</dbReference>
<dbReference type="InterPro" id="IPR011009">
    <property type="entry name" value="Kinase-like_dom_sf"/>
</dbReference>
<comment type="catalytic activity">
    <reaction evidence="7">
        <text>L-threonyl-[protein] + ATP = O-phospho-L-threonyl-[protein] + ADP + H(+)</text>
        <dbReference type="Rhea" id="RHEA:46608"/>
        <dbReference type="Rhea" id="RHEA-COMP:11060"/>
        <dbReference type="Rhea" id="RHEA-COMP:11605"/>
        <dbReference type="ChEBI" id="CHEBI:15378"/>
        <dbReference type="ChEBI" id="CHEBI:30013"/>
        <dbReference type="ChEBI" id="CHEBI:30616"/>
        <dbReference type="ChEBI" id="CHEBI:61977"/>
        <dbReference type="ChEBI" id="CHEBI:456216"/>
        <dbReference type="EC" id="2.7.11.1"/>
    </reaction>
</comment>
<proteinExistence type="predicted"/>
<evidence type="ECO:0000256" key="2">
    <source>
        <dbReference type="ARBA" id="ARBA00022527"/>
    </source>
</evidence>
<evidence type="ECO:0000313" key="10">
    <source>
        <dbReference type="EMBL" id="NDV34077.1"/>
    </source>
</evidence>
<dbReference type="Gene3D" id="1.10.510.10">
    <property type="entry name" value="Transferase(Phosphotransferase) domain 1"/>
    <property type="match status" value="1"/>
</dbReference>
<dbReference type="SMART" id="SM00220">
    <property type="entry name" value="S_TKc"/>
    <property type="match status" value="1"/>
</dbReference>
<dbReference type="PANTHER" id="PTHR44329:SF285">
    <property type="entry name" value="V-MOS MOLONEY MURINE SARCOMA VIRAL ONCO HOMOLOG"/>
    <property type="match status" value="1"/>
</dbReference>
<evidence type="ECO:0000256" key="7">
    <source>
        <dbReference type="ARBA" id="ARBA00047899"/>
    </source>
</evidence>
<comment type="catalytic activity">
    <reaction evidence="8">
        <text>L-seryl-[protein] + ATP = O-phospho-L-seryl-[protein] + ADP + H(+)</text>
        <dbReference type="Rhea" id="RHEA:17989"/>
        <dbReference type="Rhea" id="RHEA-COMP:9863"/>
        <dbReference type="Rhea" id="RHEA-COMP:11604"/>
        <dbReference type="ChEBI" id="CHEBI:15378"/>
        <dbReference type="ChEBI" id="CHEBI:29999"/>
        <dbReference type="ChEBI" id="CHEBI:30616"/>
        <dbReference type="ChEBI" id="CHEBI:83421"/>
        <dbReference type="ChEBI" id="CHEBI:456216"/>
        <dbReference type="EC" id="2.7.11.1"/>
    </reaction>
</comment>
<dbReference type="GO" id="GO:0005524">
    <property type="term" value="F:ATP binding"/>
    <property type="evidence" value="ECO:0007669"/>
    <property type="project" value="UniProtKB-KW"/>
</dbReference>
<evidence type="ECO:0000256" key="8">
    <source>
        <dbReference type="ARBA" id="ARBA00048679"/>
    </source>
</evidence>
<evidence type="ECO:0000259" key="9">
    <source>
        <dbReference type="PROSITE" id="PS50011"/>
    </source>
</evidence>
<organism evidence="10">
    <name type="scientific">Arcella intermedia</name>
    <dbReference type="NCBI Taxonomy" id="1963864"/>
    <lineage>
        <taxon>Eukaryota</taxon>
        <taxon>Amoebozoa</taxon>
        <taxon>Tubulinea</taxon>
        <taxon>Elardia</taxon>
        <taxon>Arcellinida</taxon>
        <taxon>Sphaerothecina</taxon>
        <taxon>Arcellidae</taxon>
        <taxon>Arcella</taxon>
    </lineage>
</organism>
<accession>A0A6B2LB98</accession>
<dbReference type="PROSITE" id="PS00108">
    <property type="entry name" value="PROTEIN_KINASE_ST"/>
    <property type="match status" value="1"/>
</dbReference>
<evidence type="ECO:0000256" key="4">
    <source>
        <dbReference type="ARBA" id="ARBA00022741"/>
    </source>
</evidence>
<dbReference type="SUPFAM" id="SSF56112">
    <property type="entry name" value="Protein kinase-like (PK-like)"/>
    <property type="match status" value="1"/>
</dbReference>